<evidence type="ECO:0000313" key="12">
    <source>
        <dbReference type="EMBL" id="KAL1510326.1"/>
    </source>
</evidence>
<gene>
    <name evidence="12" type="ORF">AB1Y20_006645</name>
</gene>
<dbReference type="Pfam" id="PF01479">
    <property type="entry name" value="S4"/>
    <property type="match status" value="1"/>
</dbReference>
<dbReference type="GO" id="GO:0042274">
    <property type="term" value="P:ribosomal small subunit biogenesis"/>
    <property type="evidence" value="ECO:0007669"/>
    <property type="project" value="TreeGrafter"/>
</dbReference>
<dbReference type="SMART" id="SM01390">
    <property type="entry name" value="Ribosomal_S4"/>
    <property type="match status" value="1"/>
</dbReference>
<evidence type="ECO:0000256" key="4">
    <source>
        <dbReference type="ARBA" id="ARBA00022884"/>
    </source>
</evidence>
<comment type="similarity">
    <text evidence="2">Belongs to the universal ribosomal protein uS4 family.</text>
</comment>
<dbReference type="EMBL" id="JBGBPQ010000015">
    <property type="protein sequence ID" value="KAL1510326.1"/>
    <property type="molecule type" value="Genomic_DNA"/>
</dbReference>
<dbReference type="Gene3D" id="3.10.290.10">
    <property type="entry name" value="RNA-binding S4 domain"/>
    <property type="match status" value="1"/>
</dbReference>
<comment type="caution">
    <text evidence="12">The sequence shown here is derived from an EMBL/GenBank/DDBJ whole genome shotgun (WGS) entry which is preliminary data.</text>
</comment>
<dbReference type="GO" id="GO:0006364">
    <property type="term" value="P:rRNA processing"/>
    <property type="evidence" value="ECO:0007669"/>
    <property type="project" value="TreeGrafter"/>
</dbReference>
<sequence length="193" mass="22792">MSEVKGQQQCWTAMRKLKYHEQKLLKKVDFLNWKQDRNLREVKILRRYHIQDREDYHTYNKVVGLVTKMTTMLKGLDPRDPKRIEATDLLLDKLYSLGLIQHKRLVACDKIAASTLCRRRLPVVLVRLKFAETVKEAVTLVEQGHIRVGPDTVTDPTFLVTRSMEDYITWVDTSKIKRTIMKYNDKLDDFDLL</sequence>
<evidence type="ECO:0000256" key="7">
    <source>
        <dbReference type="ARBA" id="ARBA00069727"/>
    </source>
</evidence>
<dbReference type="GO" id="GO:0032040">
    <property type="term" value="C:small-subunit processome"/>
    <property type="evidence" value="ECO:0007669"/>
    <property type="project" value="TreeGrafter"/>
</dbReference>
<keyword evidence="13" id="KW-1185">Reference proteome</keyword>
<evidence type="ECO:0000256" key="6">
    <source>
        <dbReference type="ARBA" id="ARBA00023274"/>
    </source>
</evidence>
<dbReference type="PANTHER" id="PTHR11831">
    <property type="entry name" value="30S 40S RIBOSOMAL PROTEIN"/>
    <property type="match status" value="1"/>
</dbReference>
<name>A0AB34J092_PRYPA</name>
<dbReference type="PROSITE" id="PS50889">
    <property type="entry name" value="S4"/>
    <property type="match status" value="1"/>
</dbReference>
<evidence type="ECO:0000256" key="5">
    <source>
        <dbReference type="ARBA" id="ARBA00023242"/>
    </source>
</evidence>
<evidence type="ECO:0000259" key="10">
    <source>
        <dbReference type="SMART" id="SM00363"/>
    </source>
</evidence>
<dbReference type="GO" id="GO:0030515">
    <property type="term" value="F:snoRNA binding"/>
    <property type="evidence" value="ECO:0007669"/>
    <property type="project" value="TreeGrafter"/>
</dbReference>
<protein>
    <recommendedName>
        <fullName evidence="7">U3 small nucleolar ribonucleoprotein protein IMP3</fullName>
    </recommendedName>
    <alternativeName>
        <fullName evidence="8">U3 small nucleolar ribonucleoprotein protein imp3</fullName>
    </alternativeName>
</protein>
<dbReference type="GO" id="GO:0034457">
    <property type="term" value="C:Mpp10 complex"/>
    <property type="evidence" value="ECO:0007669"/>
    <property type="project" value="TreeGrafter"/>
</dbReference>
<dbReference type="Proteomes" id="UP001515480">
    <property type="component" value="Unassembled WGS sequence"/>
</dbReference>
<dbReference type="AlphaFoldDB" id="A0AB34J092"/>
<evidence type="ECO:0000259" key="11">
    <source>
        <dbReference type="SMART" id="SM01390"/>
    </source>
</evidence>
<keyword evidence="4 9" id="KW-0694">RNA-binding</keyword>
<dbReference type="InterPro" id="IPR022801">
    <property type="entry name" value="Ribosomal_uS4"/>
</dbReference>
<comment type="subcellular location">
    <subcellularLocation>
        <location evidence="1">Nucleus</location>
        <location evidence="1">Nucleolus</location>
    </subcellularLocation>
</comment>
<dbReference type="SUPFAM" id="SSF55174">
    <property type="entry name" value="Alpha-L RNA-binding motif"/>
    <property type="match status" value="1"/>
</dbReference>
<evidence type="ECO:0000256" key="1">
    <source>
        <dbReference type="ARBA" id="ARBA00004604"/>
    </source>
</evidence>
<evidence type="ECO:0000256" key="2">
    <source>
        <dbReference type="ARBA" id="ARBA00007465"/>
    </source>
</evidence>
<dbReference type="InterPro" id="IPR001912">
    <property type="entry name" value="Ribosomal_uS4_N"/>
</dbReference>
<proteinExistence type="inferred from homology"/>
<evidence type="ECO:0000256" key="3">
    <source>
        <dbReference type="ARBA" id="ARBA00022517"/>
    </source>
</evidence>
<reference evidence="12 13" key="1">
    <citation type="journal article" date="2024" name="Science">
        <title>Giant polyketide synthase enzymes in the biosynthesis of giant marine polyether toxins.</title>
        <authorList>
            <person name="Fallon T.R."/>
            <person name="Shende V.V."/>
            <person name="Wierzbicki I.H."/>
            <person name="Pendleton A.L."/>
            <person name="Watervoot N.F."/>
            <person name="Auber R.P."/>
            <person name="Gonzalez D.J."/>
            <person name="Wisecaver J.H."/>
            <person name="Moore B.S."/>
        </authorList>
    </citation>
    <scope>NUCLEOTIDE SEQUENCE [LARGE SCALE GENOMIC DNA]</scope>
    <source>
        <strain evidence="12 13">12B1</strain>
    </source>
</reference>
<keyword evidence="3" id="KW-0690">Ribosome biogenesis</keyword>
<feature type="domain" description="Small ribosomal subunit protein uS4 N-terminal" evidence="11">
    <location>
        <begin position="16"/>
        <end position="118"/>
    </location>
</feature>
<feature type="domain" description="RNA-binding S4" evidence="10">
    <location>
        <begin position="119"/>
        <end position="185"/>
    </location>
</feature>
<dbReference type="InterPro" id="IPR002942">
    <property type="entry name" value="S4_RNA-bd"/>
</dbReference>
<keyword evidence="6" id="KW-0687">Ribonucleoprotein</keyword>
<dbReference type="FunFam" id="3.10.290.10:FF:000006">
    <property type="entry name" value="U3 small nucleolar ribonucleoprotein IMP3"/>
    <property type="match status" value="1"/>
</dbReference>
<organism evidence="12 13">
    <name type="scientific">Prymnesium parvum</name>
    <name type="common">Toxic golden alga</name>
    <dbReference type="NCBI Taxonomy" id="97485"/>
    <lineage>
        <taxon>Eukaryota</taxon>
        <taxon>Haptista</taxon>
        <taxon>Haptophyta</taxon>
        <taxon>Prymnesiophyceae</taxon>
        <taxon>Prymnesiales</taxon>
        <taxon>Prymnesiaceae</taxon>
        <taxon>Prymnesium</taxon>
    </lineage>
</organism>
<accession>A0AB34J092</accession>
<dbReference type="GO" id="GO:0019843">
    <property type="term" value="F:rRNA binding"/>
    <property type="evidence" value="ECO:0007669"/>
    <property type="project" value="InterPro"/>
</dbReference>
<dbReference type="CDD" id="cd00165">
    <property type="entry name" value="S4"/>
    <property type="match status" value="1"/>
</dbReference>
<evidence type="ECO:0000256" key="8">
    <source>
        <dbReference type="ARBA" id="ARBA00072223"/>
    </source>
</evidence>
<evidence type="ECO:0000313" key="13">
    <source>
        <dbReference type="Proteomes" id="UP001515480"/>
    </source>
</evidence>
<dbReference type="SMART" id="SM00363">
    <property type="entry name" value="S4"/>
    <property type="match status" value="1"/>
</dbReference>
<dbReference type="PANTHER" id="PTHR11831:SF1">
    <property type="entry name" value="U3 SMALL NUCLEOLAR RIBONUCLEOPROTEIN PROTEIN IMP3"/>
    <property type="match status" value="1"/>
</dbReference>
<keyword evidence="5" id="KW-0539">Nucleus</keyword>
<evidence type="ECO:0000256" key="9">
    <source>
        <dbReference type="PROSITE-ProRule" id="PRU00182"/>
    </source>
</evidence>
<dbReference type="Pfam" id="PF00163">
    <property type="entry name" value="Ribosomal_S4"/>
    <property type="match status" value="1"/>
</dbReference>
<dbReference type="InterPro" id="IPR036986">
    <property type="entry name" value="S4_RNA-bd_sf"/>
</dbReference>